<evidence type="ECO:0000313" key="6">
    <source>
        <dbReference type="Proteomes" id="UP001054889"/>
    </source>
</evidence>
<reference evidence="5" key="2">
    <citation type="submission" date="2021-12" db="EMBL/GenBank/DDBJ databases">
        <title>Resequencing data analysis of finger millet.</title>
        <authorList>
            <person name="Hatakeyama M."/>
            <person name="Aluri S."/>
            <person name="Balachadran M.T."/>
            <person name="Sivarajan S.R."/>
            <person name="Poveda L."/>
            <person name="Shimizu-Inatsugi R."/>
            <person name="Schlapbach R."/>
            <person name="Sreeman S.M."/>
            <person name="Shimizu K.K."/>
        </authorList>
    </citation>
    <scope>NUCLEOTIDE SEQUENCE</scope>
</reference>
<dbReference type="GO" id="GO:0016301">
    <property type="term" value="F:kinase activity"/>
    <property type="evidence" value="ECO:0007669"/>
    <property type="project" value="UniProtKB-KW"/>
</dbReference>
<reference evidence="5" key="1">
    <citation type="journal article" date="2018" name="DNA Res.">
        <title>Multiple hybrid de novo genome assembly of finger millet, an orphan allotetraploid crop.</title>
        <authorList>
            <person name="Hatakeyama M."/>
            <person name="Aluri S."/>
            <person name="Balachadran M.T."/>
            <person name="Sivarajan S.R."/>
            <person name="Patrignani A."/>
            <person name="Gruter S."/>
            <person name="Poveda L."/>
            <person name="Shimizu-Inatsugi R."/>
            <person name="Baeten J."/>
            <person name="Francoijs K.J."/>
            <person name="Nataraja K.N."/>
            <person name="Reddy Y.A.N."/>
            <person name="Phadnis S."/>
            <person name="Ravikumar R.L."/>
            <person name="Schlapbach R."/>
            <person name="Sreeman S.M."/>
            <person name="Shimizu K.K."/>
        </authorList>
    </citation>
    <scope>NUCLEOTIDE SEQUENCE</scope>
</reference>
<dbReference type="InterPro" id="IPR011611">
    <property type="entry name" value="PfkB_dom"/>
</dbReference>
<sequence>MDPVKYIKGGVARNIAECMSKIGTRPFMISVVGNDMAGDFLLNHWRLSGLCTEGAVYELLGLFAYISYAQENFLTPNWIYRFRSRISSAPLLMLDANLPYESLKAACTISVVKGQRIAPIAEFIACTTPNEIELIAMANALSPSVKYNFHKMDQCKDKAETVEHLFEMLRLPMFFLLEKGIKLLIVTLGSKGVFLCWKRHINFMNNQHKCKHTPFSTQLLEKLDGCFASETHVNLYRESSSRTCVFHLPAISASVVSLVGAGDCLVAGVLSALCGGLDFMPSVAVGVAIAKASVESETNIPDTISAGSVADDARRILLSAKRLW</sequence>
<dbReference type="InterPro" id="IPR002173">
    <property type="entry name" value="Carboh/pur_kinase_PfkB_CS"/>
</dbReference>
<dbReference type="PROSITE" id="PS00583">
    <property type="entry name" value="PFKB_KINASES_1"/>
    <property type="match status" value="1"/>
</dbReference>
<dbReference type="GO" id="GO:0004730">
    <property type="term" value="F:pseudouridylate synthase activity"/>
    <property type="evidence" value="ECO:0007669"/>
    <property type="project" value="TreeGrafter"/>
</dbReference>
<keyword evidence="2" id="KW-0479">Metal-binding</keyword>
<dbReference type="PANTHER" id="PTHR42909:SF1">
    <property type="entry name" value="CARBOHYDRATE KINASE PFKB DOMAIN-CONTAINING PROTEIN"/>
    <property type="match status" value="1"/>
</dbReference>
<keyword evidence="6" id="KW-1185">Reference proteome</keyword>
<protein>
    <recommendedName>
        <fullName evidence="4">Carbohydrate kinase PfkB domain-containing protein</fullName>
    </recommendedName>
</protein>
<keyword evidence="1" id="KW-0808">Transferase</keyword>
<proteinExistence type="predicted"/>
<keyword evidence="3" id="KW-0418">Kinase</keyword>
<dbReference type="Pfam" id="PF00294">
    <property type="entry name" value="PfkB"/>
    <property type="match status" value="2"/>
</dbReference>
<dbReference type="SUPFAM" id="SSF53613">
    <property type="entry name" value="Ribokinase-like"/>
    <property type="match status" value="1"/>
</dbReference>
<dbReference type="GO" id="GO:0016798">
    <property type="term" value="F:hydrolase activity, acting on glycosyl bonds"/>
    <property type="evidence" value="ECO:0007669"/>
    <property type="project" value="TreeGrafter"/>
</dbReference>
<feature type="domain" description="Carbohydrate kinase PfkB" evidence="4">
    <location>
        <begin position="4"/>
        <end position="53"/>
    </location>
</feature>
<dbReference type="Gene3D" id="3.40.1190.20">
    <property type="match status" value="1"/>
</dbReference>
<evidence type="ECO:0000313" key="5">
    <source>
        <dbReference type="EMBL" id="GJN15170.1"/>
    </source>
</evidence>
<dbReference type="Proteomes" id="UP001054889">
    <property type="component" value="Unassembled WGS sequence"/>
</dbReference>
<dbReference type="PANTHER" id="PTHR42909">
    <property type="entry name" value="ZGC:136858"/>
    <property type="match status" value="1"/>
</dbReference>
<gene>
    <name evidence="5" type="primary">gb02064</name>
    <name evidence="5" type="ORF">PR202_gb02064</name>
</gene>
<dbReference type="EMBL" id="BQKI01000071">
    <property type="protein sequence ID" value="GJN15170.1"/>
    <property type="molecule type" value="Genomic_DNA"/>
</dbReference>
<dbReference type="InterPro" id="IPR029056">
    <property type="entry name" value="Ribokinase-like"/>
</dbReference>
<evidence type="ECO:0000256" key="1">
    <source>
        <dbReference type="ARBA" id="ARBA00022679"/>
    </source>
</evidence>
<organism evidence="5 6">
    <name type="scientific">Eleusine coracana subsp. coracana</name>
    <dbReference type="NCBI Taxonomy" id="191504"/>
    <lineage>
        <taxon>Eukaryota</taxon>
        <taxon>Viridiplantae</taxon>
        <taxon>Streptophyta</taxon>
        <taxon>Embryophyta</taxon>
        <taxon>Tracheophyta</taxon>
        <taxon>Spermatophyta</taxon>
        <taxon>Magnoliopsida</taxon>
        <taxon>Liliopsida</taxon>
        <taxon>Poales</taxon>
        <taxon>Poaceae</taxon>
        <taxon>PACMAD clade</taxon>
        <taxon>Chloridoideae</taxon>
        <taxon>Cynodonteae</taxon>
        <taxon>Eleusininae</taxon>
        <taxon>Eleusine</taxon>
    </lineage>
</organism>
<evidence type="ECO:0000259" key="4">
    <source>
        <dbReference type="Pfam" id="PF00294"/>
    </source>
</evidence>
<feature type="domain" description="Carbohydrate kinase PfkB" evidence="4">
    <location>
        <begin position="241"/>
        <end position="297"/>
    </location>
</feature>
<name>A0AAV5DXN5_ELECO</name>
<evidence type="ECO:0000256" key="2">
    <source>
        <dbReference type="ARBA" id="ARBA00022723"/>
    </source>
</evidence>
<accession>A0AAV5DXN5</accession>
<evidence type="ECO:0000256" key="3">
    <source>
        <dbReference type="ARBA" id="ARBA00022777"/>
    </source>
</evidence>
<dbReference type="AlphaFoldDB" id="A0AAV5DXN5"/>
<comment type="caution">
    <text evidence="5">The sequence shown here is derived from an EMBL/GenBank/DDBJ whole genome shotgun (WGS) entry which is preliminary data.</text>
</comment>
<dbReference type="GO" id="GO:0046872">
    <property type="term" value="F:metal ion binding"/>
    <property type="evidence" value="ECO:0007669"/>
    <property type="project" value="UniProtKB-KW"/>
</dbReference>
<dbReference type="GO" id="GO:0005737">
    <property type="term" value="C:cytoplasm"/>
    <property type="evidence" value="ECO:0007669"/>
    <property type="project" value="TreeGrafter"/>
</dbReference>